<dbReference type="InterPro" id="IPR014807">
    <property type="entry name" value="Coa1"/>
</dbReference>
<evidence type="ECO:0000313" key="2">
    <source>
        <dbReference type="RefSeq" id="XP_006814571.1"/>
    </source>
</evidence>
<proteinExistence type="predicted"/>
<evidence type="ECO:0000313" key="1">
    <source>
        <dbReference type="Proteomes" id="UP000694865"/>
    </source>
</evidence>
<dbReference type="Pfam" id="PF08695">
    <property type="entry name" value="Coa1"/>
    <property type="match status" value="1"/>
</dbReference>
<reference evidence="2" key="1">
    <citation type="submission" date="2025-08" db="UniProtKB">
        <authorList>
            <consortium name="RefSeq"/>
        </authorList>
    </citation>
    <scope>IDENTIFICATION</scope>
    <source>
        <tissue evidence="2">Testes</tissue>
    </source>
</reference>
<gene>
    <name evidence="2" type="primary">LOC102808335</name>
</gene>
<sequence>MRLPSMSTLQKIAIYGGILSLGGSGIMYTKIQDNLVSGSYYRKSMIILSEHKQSVEMLGAPIKSRYLDLGDKFNRVNGLSCTMKIPVKGRKSNGTLYSWAMRNSPDKDWDILKLQLQLENSSKIITIYPKTEKELDK</sequence>
<dbReference type="GeneID" id="102808335"/>
<dbReference type="PANTHER" id="PTHR47148:SF1">
    <property type="entry name" value="CYTOCHROME C OXIDASE ASSEMBLY FACTOR 1 HOMOLOG"/>
    <property type="match status" value="1"/>
</dbReference>
<dbReference type="PANTHER" id="PTHR47148">
    <property type="entry name" value="CYTOCHROME C OXIDASE ASSEMBLY FACTOR 1 HOMOLOG"/>
    <property type="match status" value="1"/>
</dbReference>
<name>A0ABM0M3I0_SACKO</name>
<keyword evidence="1" id="KW-1185">Reference proteome</keyword>
<dbReference type="RefSeq" id="XP_006814571.1">
    <property type="nucleotide sequence ID" value="XM_006814508.1"/>
</dbReference>
<protein>
    <submittedName>
        <fullName evidence="2">Uncharacterized protein LOC102808335</fullName>
    </submittedName>
</protein>
<dbReference type="Proteomes" id="UP000694865">
    <property type="component" value="Unplaced"/>
</dbReference>
<organism evidence="1 2">
    <name type="scientific">Saccoglossus kowalevskii</name>
    <name type="common">Acorn worm</name>
    <dbReference type="NCBI Taxonomy" id="10224"/>
    <lineage>
        <taxon>Eukaryota</taxon>
        <taxon>Metazoa</taxon>
        <taxon>Hemichordata</taxon>
        <taxon>Enteropneusta</taxon>
        <taxon>Harrimaniidae</taxon>
        <taxon>Saccoglossus</taxon>
    </lineage>
</organism>
<accession>A0ABM0M3I0</accession>